<proteinExistence type="predicted"/>
<accession>A0A9P3UPN3</accession>
<organism evidence="3 4">
    <name type="scientific">Lyophyllum shimeji</name>
    <name type="common">Hon-shimeji</name>
    <name type="synonym">Tricholoma shimeji</name>
    <dbReference type="NCBI Taxonomy" id="47721"/>
    <lineage>
        <taxon>Eukaryota</taxon>
        <taxon>Fungi</taxon>
        <taxon>Dikarya</taxon>
        <taxon>Basidiomycota</taxon>
        <taxon>Agaricomycotina</taxon>
        <taxon>Agaricomycetes</taxon>
        <taxon>Agaricomycetidae</taxon>
        <taxon>Agaricales</taxon>
        <taxon>Tricholomatineae</taxon>
        <taxon>Lyophyllaceae</taxon>
        <taxon>Lyophyllum</taxon>
    </lineage>
</organism>
<dbReference type="Proteomes" id="UP001063166">
    <property type="component" value="Unassembled WGS sequence"/>
</dbReference>
<dbReference type="PANTHER" id="PTHR28076:SF1">
    <property type="entry name" value="PROSPORE MEMBRANE ADAPTER PROTEIN SPO71"/>
    <property type="match status" value="1"/>
</dbReference>
<keyword evidence="4" id="KW-1185">Reference proteome</keyword>
<evidence type="ECO:0000259" key="2">
    <source>
        <dbReference type="Pfam" id="PF23207"/>
    </source>
</evidence>
<gene>
    <name evidence="3" type="ORF">LshimejAT787_0503210</name>
</gene>
<protein>
    <submittedName>
        <fullName evidence="3">Pleckstrin homology domain containing protein</fullName>
    </submittedName>
</protein>
<dbReference type="Pfam" id="PF23207">
    <property type="entry name" value="PH_SPO71"/>
    <property type="match status" value="1"/>
</dbReference>
<evidence type="ECO:0000313" key="4">
    <source>
        <dbReference type="Proteomes" id="UP001063166"/>
    </source>
</evidence>
<feature type="region of interest" description="Disordered" evidence="1">
    <location>
        <begin position="1"/>
        <end position="26"/>
    </location>
</feature>
<comment type="caution">
    <text evidence="3">The sequence shown here is derived from an EMBL/GenBank/DDBJ whole genome shotgun (WGS) entry which is preliminary data.</text>
</comment>
<feature type="compositionally biased region" description="Basic and acidic residues" evidence="1">
    <location>
        <begin position="158"/>
        <end position="168"/>
    </location>
</feature>
<reference evidence="3" key="1">
    <citation type="submission" date="2022-07" db="EMBL/GenBank/DDBJ databases">
        <title>The genome of Lyophyllum shimeji provides insight into the initial evolution of ectomycorrhizal fungal genome.</title>
        <authorList>
            <person name="Kobayashi Y."/>
            <person name="Shibata T."/>
            <person name="Hirakawa H."/>
            <person name="Shigenobu S."/>
            <person name="Nishiyama T."/>
            <person name="Yamada A."/>
            <person name="Hasebe M."/>
            <person name="Kawaguchi M."/>
        </authorList>
    </citation>
    <scope>NUCLEOTIDE SEQUENCE</scope>
    <source>
        <strain evidence="3">AT787</strain>
    </source>
</reference>
<dbReference type="InterPro" id="IPR040345">
    <property type="entry name" value="Mug56/Spo71"/>
</dbReference>
<dbReference type="AlphaFoldDB" id="A0A9P3UPN3"/>
<sequence>MASNHPPASIAISAAHQPPHDPKHYDTHRRVFIGPMPEKVISQTEAHVKKKKEKRGLFRHTSRDEPDDDVSEIIKQNAFTFFMNEGGRPEDWGEDEEQNVVEEMFHRWRDSEWARIWQHRREHKTVAPTSHWVGGSFEIGRFLGVNILSDAASTRERMSVASGSERRASLASSRPSQDRPLATISTTKHDTYATAPSGSHPPPSMLSRLKTDAATPETLASTSRATSHLASSSTSLLRPALERINADGGPKAQSEVQVPPSPTMRTRPSVARSEGAIVPEGKGKGRLVHYADMPPEQPPAPPTEVLERAGGASFRDTSAGAAASISPASPSPPSLDWGDVVMRDRMLVRTCYTKYEHISPQFDEVQHRMTQNLVDADCGEYMVAWRRDRIELYRDYRILAKEWLFGHKNLAFVIPLKSARTHLSLYSFVDLTFCLQCQPARPERRETKTRWSFTGTKEGTNIFIFKHKNRSRAYDWIWQIWRQLGGQIPSTVEVRNLRMNTRVRIDVPSDGGEISQVLSRANAIALCKNVLSSVPGWNELIEREMIEGKSLELAWRMDTNLDWIWLDDDVAGEERREAVLCGLALKQLTRIRPNTQQRQPLYLATHDGNLFVMNPHHAHPPTPPGLAQHFGDTDACADTLRTSEVKRGALQIMHATGVNDLRNVLLIRRASHPVPEAVHKEASKSQDSDIWFSIWSQSEERSASDMEDEGGEEGLSKAEDKTRLRMRRSFELLLNTGRVVRFEVHSCRAAVEWIERLRALVLYWKQRHRIDAKDEMDLAQSHRSRLTPLTRADKHECEFPPEAPPDTSAPMPALGSLYSWCVLDGCKPIVKGGKLYVRKGLYGQFKFVQLFLAAGHLTQFRIKPRSALHPSMHKKTNLIDAYVCSGYLAAMALPRGQYRARTDSDPRRYLDGLETDDPEEDMLFTLLYRPQPLRVDRPSVDGPPSTTPLALPSLSAKRKLLVFRTRSRLERDAWCWALNCEIEKLAREQKEREAKLRESGKLMLL</sequence>
<name>A0A9P3UPN3_LYOSH</name>
<feature type="domain" description="Prospore membrane adapter protein SPO71 PH" evidence="2">
    <location>
        <begin position="340"/>
        <end position="487"/>
    </location>
</feature>
<dbReference type="PANTHER" id="PTHR28076">
    <property type="entry name" value="SPORULATION-SPECIFIC PROTEIN 71"/>
    <property type="match status" value="1"/>
</dbReference>
<dbReference type="EMBL" id="BRPK01000005">
    <property type="protein sequence ID" value="GLB38456.1"/>
    <property type="molecule type" value="Genomic_DNA"/>
</dbReference>
<dbReference type="InterPro" id="IPR057379">
    <property type="entry name" value="PH_SPO71"/>
</dbReference>
<dbReference type="GO" id="GO:1902657">
    <property type="term" value="P:protein localization to prospore membrane"/>
    <property type="evidence" value="ECO:0007669"/>
    <property type="project" value="InterPro"/>
</dbReference>
<feature type="compositionally biased region" description="Low complexity" evidence="1">
    <location>
        <begin position="218"/>
        <end position="237"/>
    </location>
</feature>
<evidence type="ECO:0000256" key="1">
    <source>
        <dbReference type="SAM" id="MobiDB-lite"/>
    </source>
</evidence>
<dbReference type="OrthoDB" id="5579281at2759"/>
<feature type="region of interest" description="Disordered" evidence="1">
    <location>
        <begin position="158"/>
        <end position="274"/>
    </location>
</feature>
<evidence type="ECO:0000313" key="3">
    <source>
        <dbReference type="EMBL" id="GLB38456.1"/>
    </source>
</evidence>